<dbReference type="EMBL" id="JAPYYP010000019">
    <property type="protein sequence ID" value="MDA5109600.1"/>
    <property type="molecule type" value="Genomic_DNA"/>
</dbReference>
<evidence type="ECO:0000313" key="1">
    <source>
        <dbReference type="EMBL" id="MDA5109600.1"/>
    </source>
</evidence>
<name>A0A9X3TSV8_9BACL</name>
<sequence>MRKHRAPSPHRAWGDVFLSSLCRDRVFAFHRNTSDQDCRSNIEHLEAGGEQERQVAEAMRIVRANGANRVYTAGR</sequence>
<accession>A0A9X3TSV8</accession>
<reference evidence="1" key="1">
    <citation type="submission" date="2022-12" db="EMBL/GenBank/DDBJ databases">
        <title>Draft genome sequence of the thermophilic strain Brevibacillus thermoruber HT42, isolated from Los Humeros, Puebla, Mexico, with biotechnological potential.</title>
        <authorList>
            <person name="Lara Sanchez J."/>
            <person name="Solis Palacios R."/>
            <person name="Bustos Baena A.S."/>
            <person name="Ruz Baez A.E."/>
            <person name="Espinosa Luna G."/>
            <person name="Oliart Ros R.M."/>
        </authorList>
    </citation>
    <scope>NUCLEOTIDE SEQUENCE</scope>
    <source>
        <strain evidence="1">HT42</strain>
    </source>
</reference>
<proteinExistence type="predicted"/>
<dbReference type="Proteomes" id="UP001151071">
    <property type="component" value="Unassembled WGS sequence"/>
</dbReference>
<gene>
    <name evidence="1" type="ORF">O3V59_14640</name>
</gene>
<comment type="caution">
    <text evidence="1">The sequence shown here is derived from an EMBL/GenBank/DDBJ whole genome shotgun (WGS) entry which is preliminary data.</text>
</comment>
<organism evidence="1 2">
    <name type="scientific">Brevibacillus thermoruber</name>
    <dbReference type="NCBI Taxonomy" id="33942"/>
    <lineage>
        <taxon>Bacteria</taxon>
        <taxon>Bacillati</taxon>
        <taxon>Bacillota</taxon>
        <taxon>Bacilli</taxon>
        <taxon>Bacillales</taxon>
        <taxon>Paenibacillaceae</taxon>
        <taxon>Brevibacillus</taxon>
    </lineage>
</organism>
<dbReference type="AlphaFoldDB" id="A0A9X3TSV8"/>
<keyword evidence="2" id="KW-1185">Reference proteome</keyword>
<protein>
    <submittedName>
        <fullName evidence="1">Uncharacterized protein</fullName>
    </submittedName>
</protein>
<dbReference type="RefSeq" id="WP_141669762.1">
    <property type="nucleotide sequence ID" value="NZ_JAPYYP010000019.1"/>
</dbReference>
<evidence type="ECO:0000313" key="2">
    <source>
        <dbReference type="Proteomes" id="UP001151071"/>
    </source>
</evidence>